<evidence type="ECO:0000256" key="1">
    <source>
        <dbReference type="ARBA" id="ARBA00023015"/>
    </source>
</evidence>
<reference evidence="7" key="1">
    <citation type="submission" date="2018-12" db="EMBL/GenBank/DDBJ databases">
        <title>Complete genome sequencing of Jeotgalibaca sp. H21T32.</title>
        <authorList>
            <person name="Bae J.-W."/>
            <person name="Lee S.-Y."/>
        </authorList>
    </citation>
    <scope>NUCLEOTIDE SEQUENCE [LARGE SCALE GENOMIC DNA]</scope>
    <source>
        <strain evidence="7">H21T32</strain>
    </source>
</reference>
<dbReference type="EMBL" id="CP034465">
    <property type="protein sequence ID" value="AZP03941.1"/>
    <property type="molecule type" value="Genomic_DNA"/>
</dbReference>
<keyword evidence="2" id="KW-0238">DNA-binding</keyword>
<accession>A0A3S9H9H3</accession>
<dbReference type="AlphaFoldDB" id="A0A3S9H9H3"/>
<gene>
    <name evidence="6" type="ORF">EJN90_04225</name>
</gene>
<dbReference type="SMART" id="SM00346">
    <property type="entry name" value="HTH_ICLR"/>
    <property type="match status" value="1"/>
</dbReference>
<evidence type="ECO:0000259" key="4">
    <source>
        <dbReference type="PROSITE" id="PS51077"/>
    </source>
</evidence>
<organism evidence="6 7">
    <name type="scientific">Jeotgalibaca ciconiae</name>
    <dbReference type="NCBI Taxonomy" id="2496265"/>
    <lineage>
        <taxon>Bacteria</taxon>
        <taxon>Bacillati</taxon>
        <taxon>Bacillota</taxon>
        <taxon>Bacilli</taxon>
        <taxon>Lactobacillales</taxon>
        <taxon>Carnobacteriaceae</taxon>
        <taxon>Jeotgalibaca</taxon>
    </lineage>
</organism>
<dbReference type="GO" id="GO:0045892">
    <property type="term" value="P:negative regulation of DNA-templated transcription"/>
    <property type="evidence" value="ECO:0007669"/>
    <property type="project" value="TreeGrafter"/>
</dbReference>
<dbReference type="Pfam" id="PF01614">
    <property type="entry name" value="IclR_C"/>
    <property type="match status" value="1"/>
</dbReference>
<dbReference type="PANTHER" id="PTHR30136">
    <property type="entry name" value="HELIX-TURN-HELIX TRANSCRIPTIONAL REGULATOR, ICLR FAMILY"/>
    <property type="match status" value="1"/>
</dbReference>
<evidence type="ECO:0000256" key="2">
    <source>
        <dbReference type="ARBA" id="ARBA00023125"/>
    </source>
</evidence>
<dbReference type="InterPro" id="IPR036388">
    <property type="entry name" value="WH-like_DNA-bd_sf"/>
</dbReference>
<dbReference type="GO" id="GO:0003677">
    <property type="term" value="F:DNA binding"/>
    <property type="evidence" value="ECO:0007669"/>
    <property type="project" value="UniProtKB-KW"/>
</dbReference>
<dbReference type="KEGG" id="jeh:EJN90_04225"/>
<name>A0A3S9H9H3_9LACT</name>
<dbReference type="RefSeq" id="WP_126109019.1">
    <property type="nucleotide sequence ID" value="NZ_CP034465.1"/>
</dbReference>
<dbReference type="PANTHER" id="PTHR30136:SF35">
    <property type="entry name" value="HTH-TYPE TRANSCRIPTIONAL REGULATOR RV1719"/>
    <property type="match status" value="1"/>
</dbReference>
<dbReference type="InterPro" id="IPR036390">
    <property type="entry name" value="WH_DNA-bd_sf"/>
</dbReference>
<feature type="domain" description="HTH iclR-type" evidence="4">
    <location>
        <begin position="11"/>
        <end position="73"/>
    </location>
</feature>
<dbReference type="PROSITE" id="PS51078">
    <property type="entry name" value="ICLR_ED"/>
    <property type="match status" value="1"/>
</dbReference>
<dbReference type="Gene3D" id="1.10.10.10">
    <property type="entry name" value="Winged helix-like DNA-binding domain superfamily/Winged helix DNA-binding domain"/>
    <property type="match status" value="1"/>
</dbReference>
<dbReference type="PROSITE" id="PS51077">
    <property type="entry name" value="HTH_ICLR"/>
    <property type="match status" value="1"/>
</dbReference>
<evidence type="ECO:0000256" key="3">
    <source>
        <dbReference type="ARBA" id="ARBA00023163"/>
    </source>
</evidence>
<dbReference type="InterPro" id="IPR029016">
    <property type="entry name" value="GAF-like_dom_sf"/>
</dbReference>
<evidence type="ECO:0000313" key="6">
    <source>
        <dbReference type="EMBL" id="AZP03941.1"/>
    </source>
</evidence>
<dbReference type="Pfam" id="PF09339">
    <property type="entry name" value="HTH_IclR"/>
    <property type="match status" value="1"/>
</dbReference>
<evidence type="ECO:0000313" key="7">
    <source>
        <dbReference type="Proteomes" id="UP000273326"/>
    </source>
</evidence>
<feature type="domain" description="IclR-ED" evidence="5">
    <location>
        <begin position="74"/>
        <end position="261"/>
    </location>
</feature>
<dbReference type="InterPro" id="IPR005471">
    <property type="entry name" value="Tscrpt_reg_IclR_N"/>
</dbReference>
<dbReference type="Proteomes" id="UP000273326">
    <property type="component" value="Chromosome"/>
</dbReference>
<protein>
    <submittedName>
        <fullName evidence="6">IclR family transcriptional regulator</fullName>
    </submittedName>
</protein>
<proteinExistence type="predicted"/>
<dbReference type="Gene3D" id="3.30.450.40">
    <property type="match status" value="1"/>
</dbReference>
<dbReference type="GO" id="GO:0003700">
    <property type="term" value="F:DNA-binding transcription factor activity"/>
    <property type="evidence" value="ECO:0007669"/>
    <property type="project" value="TreeGrafter"/>
</dbReference>
<dbReference type="SUPFAM" id="SSF55781">
    <property type="entry name" value="GAF domain-like"/>
    <property type="match status" value="1"/>
</dbReference>
<dbReference type="SUPFAM" id="SSF46785">
    <property type="entry name" value="Winged helix' DNA-binding domain"/>
    <property type="match status" value="1"/>
</dbReference>
<evidence type="ECO:0000259" key="5">
    <source>
        <dbReference type="PROSITE" id="PS51078"/>
    </source>
</evidence>
<keyword evidence="1" id="KW-0805">Transcription regulation</keyword>
<dbReference type="OrthoDB" id="9791752at2"/>
<dbReference type="InterPro" id="IPR014757">
    <property type="entry name" value="Tscrpt_reg_IclR_C"/>
</dbReference>
<keyword evidence="3" id="KW-0804">Transcription</keyword>
<dbReference type="InterPro" id="IPR050707">
    <property type="entry name" value="HTH_MetabolicPath_Reg"/>
</dbReference>
<sequence length="261" mass="29327">MAEVTEKKLYGTVLIKSDLILEYLFESEEPQALASIAENTRLTKSTASKILDTLEHIGYVIKNKKNRTYSIGFKLIKYSSKEISRMDLESHIYEQLEELHERFDETVHLGVFQNEKIVTVNKFQSSRPVVCISSAIGETKDLYSSGMGKAVLAELDDKRLLNYINNHDFVAKTDKTIASTQLLLAELEGIRQQGFSIDNEENEEGVYCIGAAITNVTGNGQKTILGAFSISIPIFRATDEMLQQLSDAVLEMKEKINASFR</sequence>
<keyword evidence="7" id="KW-1185">Reference proteome</keyword>